<evidence type="ECO:0000313" key="3">
    <source>
        <dbReference type="Proteomes" id="UP000304947"/>
    </source>
</evidence>
<organism evidence="2 3">
    <name type="scientific">Aureobasidium pullulans</name>
    <name type="common">Black yeast</name>
    <name type="synonym">Pullularia pullulans</name>
    <dbReference type="NCBI Taxonomy" id="5580"/>
    <lineage>
        <taxon>Eukaryota</taxon>
        <taxon>Fungi</taxon>
        <taxon>Dikarya</taxon>
        <taxon>Ascomycota</taxon>
        <taxon>Pezizomycotina</taxon>
        <taxon>Dothideomycetes</taxon>
        <taxon>Dothideomycetidae</taxon>
        <taxon>Dothideales</taxon>
        <taxon>Saccotheciaceae</taxon>
        <taxon>Aureobasidium</taxon>
    </lineage>
</organism>
<protein>
    <submittedName>
        <fullName evidence="2">Uncharacterized protein</fullName>
    </submittedName>
</protein>
<gene>
    <name evidence="2" type="ORF">D6C83_07100</name>
</gene>
<feature type="region of interest" description="Disordered" evidence="1">
    <location>
        <begin position="1"/>
        <end position="26"/>
    </location>
</feature>
<proteinExistence type="predicted"/>
<evidence type="ECO:0000313" key="2">
    <source>
        <dbReference type="EMBL" id="TIA31104.1"/>
    </source>
</evidence>
<dbReference type="AlphaFoldDB" id="A0A4T0BGK4"/>
<dbReference type="Proteomes" id="UP000304947">
    <property type="component" value="Unassembled WGS sequence"/>
</dbReference>
<evidence type="ECO:0000256" key="1">
    <source>
        <dbReference type="SAM" id="MobiDB-lite"/>
    </source>
</evidence>
<sequence>LKKPLTSPIKPDLALAEDHDESESSKDVVFTGVTNIRIPGLTSSSEFKGPATVVVSQGQIVCAGSCDAEVHTAPERAYRLIGRVVENVKDKYTIVHAGNADSQEQVREVVTKEQPDVLFTASMWTPEEAKSIHAEAKEIMGPQLKTFALPQGLQVSRGPDAVVEFIEENLPALLEG</sequence>
<comment type="caution">
    <text evidence="2">The sequence shown here is derived from an EMBL/GenBank/DDBJ whole genome shotgun (WGS) entry which is preliminary data.</text>
</comment>
<feature type="non-terminal residue" evidence="2">
    <location>
        <position position="1"/>
    </location>
</feature>
<name>A0A4T0BGK4_AURPU</name>
<dbReference type="EMBL" id="QZBU01002865">
    <property type="protein sequence ID" value="TIA31104.1"/>
    <property type="molecule type" value="Genomic_DNA"/>
</dbReference>
<reference evidence="2 3" key="1">
    <citation type="submission" date="2018-10" db="EMBL/GenBank/DDBJ databases">
        <title>Fifty Aureobasidium pullulans genomes reveal a recombining polyextremotolerant generalist.</title>
        <authorList>
            <person name="Gostincar C."/>
            <person name="Turk M."/>
            <person name="Zajc J."/>
            <person name="Gunde-Cimerman N."/>
        </authorList>
    </citation>
    <scope>NUCLEOTIDE SEQUENCE [LARGE SCALE GENOMIC DNA]</scope>
    <source>
        <strain evidence="2 3">EXF-3380</strain>
    </source>
</reference>
<accession>A0A4T0BGK4</accession>